<dbReference type="Pfam" id="PF13376">
    <property type="entry name" value="OmdA"/>
    <property type="match status" value="1"/>
</dbReference>
<dbReference type="Proteomes" id="UP000025947">
    <property type="component" value="Unassembled WGS sequence"/>
</dbReference>
<reference evidence="2 3" key="1">
    <citation type="submission" date="2014-04" db="EMBL/GenBank/DDBJ databases">
        <title>The Genome Sequence of Mycobacterium tuberculosis TKK-01-0051.</title>
        <authorList>
            <consortium name="The Broad Institute Genomics Platform"/>
            <consortium name="The Broad Institute Genome Sequencing Center for Infectious Disease"/>
            <person name="Earl A.M."/>
            <person name="Cohen K."/>
            <person name="Pym A."/>
            <person name="Bishai W."/>
            <person name="Maharaj K."/>
            <person name="Desjardins C."/>
            <person name="Abeel T."/>
            <person name="Young S."/>
            <person name="Zeng Q."/>
            <person name="Gargeya S."/>
            <person name="Abouelleil A."/>
            <person name="Alvarado L."/>
            <person name="Chapman S.B."/>
            <person name="Gainer-Dewar J."/>
            <person name="Goldberg J."/>
            <person name="Griggs A."/>
            <person name="Gujja S."/>
            <person name="Hansen M."/>
            <person name="Howarth C."/>
            <person name="Imamovic A."/>
            <person name="Larimer J."/>
            <person name="Murphy C."/>
            <person name="Naylor J."/>
            <person name="Pearson M."/>
            <person name="Poon T.W."/>
            <person name="Priest M."/>
            <person name="Roberts A."/>
            <person name="Saif S."/>
            <person name="Shea T."/>
            <person name="Sykes S."/>
            <person name="Wortman J."/>
            <person name="Nusbaum C."/>
            <person name="Birren B."/>
        </authorList>
    </citation>
    <scope>NUCLEOTIDE SEQUENCE [LARGE SCALE GENOMIC DNA]</scope>
    <source>
        <strain evidence="2 3">TKK-01-0051</strain>
    </source>
</reference>
<dbReference type="HOGENOM" id="CLU_2207142_0_0_11"/>
<evidence type="ECO:0000256" key="1">
    <source>
        <dbReference type="SAM" id="MobiDB-lite"/>
    </source>
</evidence>
<comment type="caution">
    <text evidence="2">The sequence shown here is derived from an EMBL/GenBank/DDBJ whole genome shotgun (WGS) entry which is preliminary data.</text>
</comment>
<dbReference type="PATRIC" id="fig|1324261.3.peg.1669"/>
<gene>
    <name evidence="2" type="ORF">K875_01653</name>
</gene>
<accession>A0A051U995</accession>
<proteinExistence type="predicted"/>
<evidence type="ECO:0000313" key="2">
    <source>
        <dbReference type="EMBL" id="KBZ65635.1"/>
    </source>
</evidence>
<name>A0A051U995_9MYCO</name>
<dbReference type="EMBL" id="JLXW01000004">
    <property type="protein sequence ID" value="KBZ65635.1"/>
    <property type="molecule type" value="Genomic_DNA"/>
</dbReference>
<dbReference type="AlphaFoldDB" id="A0A051U995"/>
<organism evidence="2 3">
    <name type="scientific">Mycobacterium [tuberculosis] TKK-01-0051</name>
    <dbReference type="NCBI Taxonomy" id="1324261"/>
    <lineage>
        <taxon>Bacteria</taxon>
        <taxon>Bacillati</taxon>
        <taxon>Actinomycetota</taxon>
        <taxon>Actinomycetes</taxon>
        <taxon>Mycobacteriales</taxon>
        <taxon>Mycobacteriaceae</taxon>
        <taxon>Mycobacterium</taxon>
        <taxon>Mycobacterium avium complex (MAC)</taxon>
    </lineage>
</organism>
<sequence length="107" mass="12612">MHKLPTDLRKALLANDTALAAWNDITPLARNEFICWVEDAKEETTRERRIRRTQEELEGWGDQKTVRRTQPGLRRPPLAGSDFPNQFRAWVGMRPRYDSDYVDEEKL</sequence>
<protein>
    <submittedName>
        <fullName evidence="2">Uncharacterized protein</fullName>
    </submittedName>
</protein>
<keyword evidence="3" id="KW-1185">Reference proteome</keyword>
<feature type="region of interest" description="Disordered" evidence="1">
    <location>
        <begin position="61"/>
        <end position="80"/>
    </location>
</feature>
<evidence type="ECO:0000313" key="3">
    <source>
        <dbReference type="Proteomes" id="UP000025947"/>
    </source>
</evidence>